<comment type="caution">
    <text evidence="1">The sequence shown here is derived from an EMBL/GenBank/DDBJ whole genome shotgun (WGS) entry which is preliminary data.</text>
</comment>
<proteinExistence type="predicted"/>
<evidence type="ECO:0000313" key="1">
    <source>
        <dbReference type="EMBL" id="GJG29036.1"/>
    </source>
</evidence>
<name>A0AA37MJR8_SEGBR</name>
<dbReference type="AlphaFoldDB" id="A0AA37MJR8"/>
<sequence length="97" mass="11395">MFSRKNCKKLQFCAFFDKYALLYPLFRLFNSIEHRLHPTTSFNGEESNNITPYIYDSHVRLMNTNYVGLMNINQRADLIEANLIMPSTSQQVVREAN</sequence>
<organism evidence="1 2">
    <name type="scientific">Segatella bryantii</name>
    <name type="common">Prevotella bryantii</name>
    <dbReference type="NCBI Taxonomy" id="77095"/>
    <lineage>
        <taxon>Bacteria</taxon>
        <taxon>Pseudomonadati</taxon>
        <taxon>Bacteroidota</taxon>
        <taxon>Bacteroidia</taxon>
        <taxon>Bacteroidales</taxon>
        <taxon>Prevotellaceae</taxon>
        <taxon>Segatella</taxon>
    </lineage>
</organism>
<evidence type="ECO:0000313" key="2">
    <source>
        <dbReference type="Proteomes" id="UP000887043"/>
    </source>
</evidence>
<gene>
    <name evidence="1" type="ORF">PRRU23_27360</name>
</gene>
<protein>
    <submittedName>
        <fullName evidence="1">Uncharacterized protein</fullName>
    </submittedName>
</protein>
<dbReference type="Proteomes" id="UP000887043">
    <property type="component" value="Unassembled WGS sequence"/>
</dbReference>
<reference evidence="1" key="1">
    <citation type="submission" date="2021-08" db="EMBL/GenBank/DDBJ databases">
        <title>Prevotella lacticifex sp. nov., isolated from rumen of cow.</title>
        <authorList>
            <person name="Shinkai T."/>
            <person name="Ikeyama N."/>
            <person name="Kumagai M."/>
            <person name="Ohmori H."/>
            <person name="Sakamoto M."/>
            <person name="Ohkuma M."/>
            <person name="Mitsumori M."/>
        </authorList>
    </citation>
    <scope>NUCLEOTIDE SEQUENCE</scope>
    <source>
        <strain evidence="1">DSM 11371</strain>
    </source>
</reference>
<dbReference type="EMBL" id="BPTR01000001">
    <property type="protein sequence ID" value="GJG29036.1"/>
    <property type="molecule type" value="Genomic_DNA"/>
</dbReference>
<accession>A0AA37MJR8</accession>